<gene>
    <name evidence="2" type="ORF">FHS34_004322</name>
</gene>
<organism evidence="2 3">
    <name type="scientific">Streptomyces echinatus</name>
    <dbReference type="NCBI Taxonomy" id="67293"/>
    <lineage>
        <taxon>Bacteria</taxon>
        <taxon>Bacillati</taxon>
        <taxon>Actinomycetota</taxon>
        <taxon>Actinomycetes</taxon>
        <taxon>Kitasatosporales</taxon>
        <taxon>Streptomycetaceae</taxon>
        <taxon>Streptomyces</taxon>
    </lineage>
</organism>
<evidence type="ECO:0000313" key="3">
    <source>
        <dbReference type="Proteomes" id="UP000585836"/>
    </source>
</evidence>
<feature type="region of interest" description="Disordered" evidence="1">
    <location>
        <begin position="91"/>
        <end position="123"/>
    </location>
</feature>
<comment type="caution">
    <text evidence="2">The sequence shown here is derived from an EMBL/GenBank/DDBJ whole genome shotgun (WGS) entry which is preliminary data.</text>
</comment>
<keyword evidence="3" id="KW-1185">Reference proteome</keyword>
<feature type="compositionally biased region" description="Basic and acidic residues" evidence="1">
    <location>
        <begin position="104"/>
        <end position="114"/>
    </location>
</feature>
<evidence type="ECO:0000256" key="1">
    <source>
        <dbReference type="SAM" id="MobiDB-lite"/>
    </source>
</evidence>
<reference evidence="2 3" key="1">
    <citation type="submission" date="2020-08" db="EMBL/GenBank/DDBJ databases">
        <title>Genomic Encyclopedia of Type Strains, Phase III (KMG-III): the genomes of soil and plant-associated and newly described type strains.</title>
        <authorList>
            <person name="Whitman W."/>
        </authorList>
    </citation>
    <scope>NUCLEOTIDE SEQUENCE [LARGE SCALE GENOMIC DNA]</scope>
    <source>
        <strain evidence="2 3">CECT 3313</strain>
    </source>
</reference>
<dbReference type="Proteomes" id="UP000585836">
    <property type="component" value="Unassembled WGS sequence"/>
</dbReference>
<proteinExistence type="predicted"/>
<dbReference type="AlphaFoldDB" id="A0A7W9PXG6"/>
<dbReference type="EMBL" id="JACHJK010000007">
    <property type="protein sequence ID" value="MBB5928852.1"/>
    <property type="molecule type" value="Genomic_DNA"/>
</dbReference>
<name>A0A7W9PXG6_9ACTN</name>
<sequence>MAVASGGASFRVTVMALPVSFRVPARSSRPPSFSSSALVLPSSLSASDSTLSRRVALDSSSPFVLAAALLDQVGQLQQGAVLADVGALGRVEAGEEDQPGEGENGGREHPHRPETQPAGGAAR</sequence>
<protein>
    <submittedName>
        <fullName evidence="2">Uncharacterized protein</fullName>
    </submittedName>
</protein>
<evidence type="ECO:0000313" key="2">
    <source>
        <dbReference type="EMBL" id="MBB5928852.1"/>
    </source>
</evidence>
<accession>A0A7W9PXG6</accession>